<dbReference type="InterPro" id="IPR000866">
    <property type="entry name" value="AhpC/TSA"/>
</dbReference>
<protein>
    <recommendedName>
        <fullName evidence="6">Thioredoxin domain-containing protein</fullName>
    </recommendedName>
</protein>
<dbReference type="InterPro" id="IPR036249">
    <property type="entry name" value="Thioredoxin-like_sf"/>
</dbReference>
<dbReference type="GO" id="GO:0017004">
    <property type="term" value="P:cytochrome complex assembly"/>
    <property type="evidence" value="ECO:0007669"/>
    <property type="project" value="UniProtKB-KW"/>
</dbReference>
<dbReference type="GO" id="GO:0016491">
    <property type="term" value="F:oxidoreductase activity"/>
    <property type="evidence" value="ECO:0007669"/>
    <property type="project" value="InterPro"/>
</dbReference>
<sequence length="187" mass="21815">MRKWSLLLWSCLLFFAACEKEAEIPLGTLSEQDIKVFLEERFIDVPYQAKEAKDFTFQTLDGKTGKLSDLRGEVVFLNFWATWCVPCRYEMPDMEELHHLMKGEKFRMLAVSFKEPEATVREFLEKYPYSFDVIPDEKNEIGKLYYVTGLPTTLIIGPQGKILGKATGPRNWKDPSLIRFFKQIIRS</sequence>
<evidence type="ECO:0000313" key="7">
    <source>
        <dbReference type="EMBL" id="PCI29191.1"/>
    </source>
</evidence>
<dbReference type="PROSITE" id="PS51352">
    <property type="entry name" value="THIOREDOXIN_2"/>
    <property type="match status" value="1"/>
</dbReference>
<keyword evidence="5" id="KW-0732">Signal</keyword>
<gene>
    <name evidence="7" type="ORF">COB67_04665</name>
</gene>
<dbReference type="GO" id="GO:0016209">
    <property type="term" value="F:antioxidant activity"/>
    <property type="evidence" value="ECO:0007669"/>
    <property type="project" value="InterPro"/>
</dbReference>
<dbReference type="PROSITE" id="PS00194">
    <property type="entry name" value="THIOREDOXIN_1"/>
    <property type="match status" value="1"/>
</dbReference>
<name>A0A2A4T779_9DELT</name>
<dbReference type="SUPFAM" id="SSF52833">
    <property type="entry name" value="Thioredoxin-like"/>
    <property type="match status" value="1"/>
</dbReference>
<feature type="chain" id="PRO_5012178621" description="Thioredoxin domain-containing protein" evidence="5">
    <location>
        <begin position="23"/>
        <end position="187"/>
    </location>
</feature>
<dbReference type="PROSITE" id="PS51257">
    <property type="entry name" value="PROKAR_LIPOPROTEIN"/>
    <property type="match status" value="1"/>
</dbReference>
<accession>A0A2A4T779</accession>
<comment type="caution">
    <text evidence="7">The sequence shown here is derived from an EMBL/GenBank/DDBJ whole genome shotgun (WGS) entry which is preliminary data.</text>
</comment>
<keyword evidence="2" id="KW-0201">Cytochrome c-type biogenesis</keyword>
<dbReference type="Pfam" id="PF00578">
    <property type="entry name" value="AhpC-TSA"/>
    <property type="match status" value="1"/>
</dbReference>
<reference evidence="8" key="1">
    <citation type="submission" date="2017-08" db="EMBL/GenBank/DDBJ databases">
        <title>A dynamic microbial community with high functional redundancy inhabits the cold, oxic subseafloor aquifer.</title>
        <authorList>
            <person name="Tully B.J."/>
            <person name="Wheat C.G."/>
            <person name="Glazer B.T."/>
            <person name="Huber J.A."/>
        </authorList>
    </citation>
    <scope>NUCLEOTIDE SEQUENCE [LARGE SCALE GENOMIC DNA]</scope>
</reference>
<dbReference type="InterPro" id="IPR017937">
    <property type="entry name" value="Thioredoxin_CS"/>
</dbReference>
<dbReference type="InterPro" id="IPR013766">
    <property type="entry name" value="Thioredoxin_domain"/>
</dbReference>
<evidence type="ECO:0000256" key="1">
    <source>
        <dbReference type="ARBA" id="ARBA00004196"/>
    </source>
</evidence>
<feature type="domain" description="Thioredoxin" evidence="6">
    <location>
        <begin position="46"/>
        <end position="186"/>
    </location>
</feature>
<dbReference type="GO" id="GO:0030313">
    <property type="term" value="C:cell envelope"/>
    <property type="evidence" value="ECO:0007669"/>
    <property type="project" value="UniProtKB-SubCell"/>
</dbReference>
<dbReference type="InterPro" id="IPR050553">
    <property type="entry name" value="Thioredoxin_ResA/DsbE_sf"/>
</dbReference>
<evidence type="ECO:0000256" key="2">
    <source>
        <dbReference type="ARBA" id="ARBA00022748"/>
    </source>
</evidence>
<keyword evidence="3" id="KW-1015">Disulfide bond</keyword>
<dbReference type="Gene3D" id="3.40.30.10">
    <property type="entry name" value="Glutaredoxin"/>
    <property type="match status" value="1"/>
</dbReference>
<dbReference type="PANTHER" id="PTHR42852:SF6">
    <property type="entry name" value="THIOL:DISULFIDE INTERCHANGE PROTEIN DSBE"/>
    <property type="match status" value="1"/>
</dbReference>
<evidence type="ECO:0000313" key="8">
    <source>
        <dbReference type="Proteomes" id="UP000218113"/>
    </source>
</evidence>
<organism evidence="7 8">
    <name type="scientific">SAR324 cluster bacterium</name>
    <dbReference type="NCBI Taxonomy" id="2024889"/>
    <lineage>
        <taxon>Bacteria</taxon>
        <taxon>Deltaproteobacteria</taxon>
        <taxon>SAR324 cluster</taxon>
    </lineage>
</organism>
<evidence type="ECO:0000256" key="3">
    <source>
        <dbReference type="ARBA" id="ARBA00023157"/>
    </source>
</evidence>
<evidence type="ECO:0000259" key="6">
    <source>
        <dbReference type="PROSITE" id="PS51352"/>
    </source>
</evidence>
<evidence type="ECO:0000256" key="4">
    <source>
        <dbReference type="ARBA" id="ARBA00023284"/>
    </source>
</evidence>
<dbReference type="PANTHER" id="PTHR42852">
    <property type="entry name" value="THIOL:DISULFIDE INTERCHANGE PROTEIN DSBE"/>
    <property type="match status" value="1"/>
</dbReference>
<feature type="signal peptide" evidence="5">
    <location>
        <begin position="1"/>
        <end position="22"/>
    </location>
</feature>
<dbReference type="EMBL" id="NVSR01000018">
    <property type="protein sequence ID" value="PCI29191.1"/>
    <property type="molecule type" value="Genomic_DNA"/>
</dbReference>
<keyword evidence="4" id="KW-0676">Redox-active center</keyword>
<dbReference type="CDD" id="cd02966">
    <property type="entry name" value="TlpA_like_family"/>
    <property type="match status" value="1"/>
</dbReference>
<comment type="subcellular location">
    <subcellularLocation>
        <location evidence="1">Cell envelope</location>
    </subcellularLocation>
</comment>
<dbReference type="AlphaFoldDB" id="A0A2A4T779"/>
<dbReference type="Proteomes" id="UP000218113">
    <property type="component" value="Unassembled WGS sequence"/>
</dbReference>
<proteinExistence type="predicted"/>
<evidence type="ECO:0000256" key="5">
    <source>
        <dbReference type="SAM" id="SignalP"/>
    </source>
</evidence>